<organism evidence="4 5">
    <name type="scientific">Paractinoplanes deccanensis</name>
    <dbReference type="NCBI Taxonomy" id="113561"/>
    <lineage>
        <taxon>Bacteria</taxon>
        <taxon>Bacillati</taxon>
        <taxon>Actinomycetota</taxon>
        <taxon>Actinomycetes</taxon>
        <taxon>Micromonosporales</taxon>
        <taxon>Micromonosporaceae</taxon>
        <taxon>Paractinoplanes</taxon>
    </lineage>
</organism>
<keyword evidence="2" id="KW-0472">Membrane</keyword>
<feature type="transmembrane region" description="Helical" evidence="2">
    <location>
        <begin position="44"/>
        <end position="63"/>
    </location>
</feature>
<feature type="compositionally biased region" description="Pro residues" evidence="1">
    <location>
        <begin position="344"/>
        <end position="361"/>
    </location>
</feature>
<feature type="region of interest" description="Disordered" evidence="1">
    <location>
        <begin position="297"/>
        <end position="372"/>
    </location>
</feature>
<protein>
    <recommendedName>
        <fullName evidence="3">CAAX prenyl protease 2/Lysostaphin resistance protein A-like domain-containing protein</fullName>
    </recommendedName>
</protein>
<evidence type="ECO:0000313" key="5">
    <source>
        <dbReference type="Proteomes" id="UP000609879"/>
    </source>
</evidence>
<name>A0ABQ3Y859_9ACTN</name>
<accession>A0ABQ3Y859</accession>
<feature type="compositionally biased region" description="Low complexity" evidence="1">
    <location>
        <begin position="362"/>
        <end position="372"/>
    </location>
</feature>
<feature type="transmembrane region" description="Helical" evidence="2">
    <location>
        <begin position="157"/>
        <end position="186"/>
    </location>
</feature>
<evidence type="ECO:0000256" key="2">
    <source>
        <dbReference type="SAM" id="Phobius"/>
    </source>
</evidence>
<gene>
    <name evidence="4" type="ORF">Ade02nite_48310</name>
</gene>
<dbReference type="RefSeq" id="WP_203768184.1">
    <property type="nucleotide sequence ID" value="NZ_BAAABO010000007.1"/>
</dbReference>
<dbReference type="InterPro" id="IPR003675">
    <property type="entry name" value="Rce1/LyrA-like_dom"/>
</dbReference>
<feature type="compositionally biased region" description="Polar residues" evidence="1">
    <location>
        <begin position="297"/>
        <end position="309"/>
    </location>
</feature>
<keyword evidence="2" id="KW-0812">Transmembrane</keyword>
<feature type="compositionally biased region" description="Basic and acidic residues" evidence="1">
    <location>
        <begin position="318"/>
        <end position="330"/>
    </location>
</feature>
<dbReference type="Pfam" id="PF02517">
    <property type="entry name" value="Rce1-like"/>
    <property type="match status" value="1"/>
</dbReference>
<comment type="caution">
    <text evidence="4">The sequence shown here is derived from an EMBL/GenBank/DDBJ whole genome shotgun (WGS) entry which is preliminary data.</text>
</comment>
<dbReference type="Proteomes" id="UP000609879">
    <property type="component" value="Unassembled WGS sequence"/>
</dbReference>
<feature type="transmembrane region" description="Helical" evidence="2">
    <location>
        <begin position="6"/>
        <end position="23"/>
    </location>
</feature>
<proteinExistence type="predicted"/>
<evidence type="ECO:0000259" key="3">
    <source>
        <dbReference type="Pfam" id="PF02517"/>
    </source>
</evidence>
<sequence>MLAELLVALLVLGLLIDVADNVIRPGRAMAQVEAKGRVWFYRRFLLGGWMMVFIAFLAVVDSSDLTFGSLGLAWSGGGVGGRTLPGAVIIAWVLTALALGALVRNGIRARRMVLAGASSPARDRAAAAYPRTPRERRLAAAVAVTAGITEEVVHRGLFLAAGVLFLDLPLAVAAAAGIALFAAGHLYQGAQGVYSAAFLGAVFTGVTLLSGSLLPAIVLHVVFDLIAFFLIPPPPLRPEPSQPSPETQSAPAPVATAPETHSTAAVAPEAQPTLTNAKAHLVTAQAEPALAQADRTGASSIVPSATAQPTPAGPTDPGGRHTGDDAEAKPAHPTLTASKDAQPEPSPAIVPIVPGPTPPITFPTIRRPAPGA</sequence>
<evidence type="ECO:0000313" key="4">
    <source>
        <dbReference type="EMBL" id="GID76190.1"/>
    </source>
</evidence>
<evidence type="ECO:0000256" key="1">
    <source>
        <dbReference type="SAM" id="MobiDB-lite"/>
    </source>
</evidence>
<keyword evidence="5" id="KW-1185">Reference proteome</keyword>
<dbReference type="EMBL" id="BOMI01000094">
    <property type="protein sequence ID" value="GID76190.1"/>
    <property type="molecule type" value="Genomic_DNA"/>
</dbReference>
<feature type="region of interest" description="Disordered" evidence="1">
    <location>
        <begin position="237"/>
        <end position="265"/>
    </location>
</feature>
<feature type="compositionally biased region" description="Low complexity" evidence="1">
    <location>
        <begin position="244"/>
        <end position="253"/>
    </location>
</feature>
<feature type="domain" description="CAAX prenyl protease 2/Lysostaphin resistance protein A-like" evidence="3">
    <location>
        <begin position="139"/>
        <end position="226"/>
    </location>
</feature>
<feature type="transmembrane region" description="Helical" evidence="2">
    <location>
        <begin position="198"/>
        <end position="231"/>
    </location>
</feature>
<keyword evidence="2" id="KW-1133">Transmembrane helix</keyword>
<reference evidence="4 5" key="1">
    <citation type="submission" date="2021-01" db="EMBL/GenBank/DDBJ databases">
        <title>Whole genome shotgun sequence of Actinoplanes deccanensis NBRC 13994.</title>
        <authorList>
            <person name="Komaki H."/>
            <person name="Tamura T."/>
        </authorList>
    </citation>
    <scope>NUCLEOTIDE SEQUENCE [LARGE SCALE GENOMIC DNA]</scope>
    <source>
        <strain evidence="4 5">NBRC 13994</strain>
    </source>
</reference>
<feature type="transmembrane region" description="Helical" evidence="2">
    <location>
        <begin position="83"/>
        <end position="103"/>
    </location>
</feature>